<organism evidence="2">
    <name type="scientific">Tanacetum cinerariifolium</name>
    <name type="common">Dalmatian daisy</name>
    <name type="synonym">Chrysanthemum cinerariifolium</name>
    <dbReference type="NCBI Taxonomy" id="118510"/>
    <lineage>
        <taxon>Eukaryota</taxon>
        <taxon>Viridiplantae</taxon>
        <taxon>Streptophyta</taxon>
        <taxon>Embryophyta</taxon>
        <taxon>Tracheophyta</taxon>
        <taxon>Spermatophyta</taxon>
        <taxon>Magnoliopsida</taxon>
        <taxon>eudicotyledons</taxon>
        <taxon>Gunneridae</taxon>
        <taxon>Pentapetalae</taxon>
        <taxon>asterids</taxon>
        <taxon>campanulids</taxon>
        <taxon>Asterales</taxon>
        <taxon>Asteraceae</taxon>
        <taxon>Asteroideae</taxon>
        <taxon>Anthemideae</taxon>
        <taxon>Anthemidinae</taxon>
        <taxon>Tanacetum</taxon>
    </lineage>
</organism>
<name>A0A6L2NT05_TANCI</name>
<feature type="compositionally biased region" description="Basic and acidic residues" evidence="1">
    <location>
        <begin position="153"/>
        <end position="171"/>
    </location>
</feature>
<evidence type="ECO:0000313" key="2">
    <source>
        <dbReference type="EMBL" id="GEU87684.1"/>
    </source>
</evidence>
<protein>
    <submittedName>
        <fullName evidence="2">Uncharacterized protein</fullName>
    </submittedName>
</protein>
<accession>A0A6L2NT05</accession>
<proteinExistence type="predicted"/>
<dbReference type="AlphaFoldDB" id="A0A6L2NT05"/>
<dbReference type="EMBL" id="BKCJ010009593">
    <property type="protein sequence ID" value="GEU87684.1"/>
    <property type="molecule type" value="Genomic_DNA"/>
</dbReference>
<reference evidence="2" key="1">
    <citation type="journal article" date="2019" name="Sci. Rep.">
        <title>Draft genome of Tanacetum cinerariifolium, the natural source of mosquito coil.</title>
        <authorList>
            <person name="Yamashiro T."/>
            <person name="Shiraishi A."/>
            <person name="Satake H."/>
            <person name="Nakayama K."/>
        </authorList>
    </citation>
    <scope>NUCLEOTIDE SEQUENCE</scope>
</reference>
<evidence type="ECO:0000256" key="1">
    <source>
        <dbReference type="SAM" id="MobiDB-lite"/>
    </source>
</evidence>
<gene>
    <name evidence="2" type="ORF">Tci_059662</name>
</gene>
<comment type="caution">
    <text evidence="2">The sequence shown here is derived from an EMBL/GenBank/DDBJ whole genome shotgun (WGS) entry which is preliminary data.</text>
</comment>
<feature type="region of interest" description="Disordered" evidence="1">
    <location>
        <begin position="73"/>
        <end position="107"/>
    </location>
</feature>
<feature type="region of interest" description="Disordered" evidence="1">
    <location>
        <begin position="136"/>
        <end position="171"/>
    </location>
</feature>
<feature type="compositionally biased region" description="Basic and acidic residues" evidence="1">
    <location>
        <begin position="84"/>
        <end position="94"/>
    </location>
</feature>
<feature type="compositionally biased region" description="Polar residues" evidence="1">
    <location>
        <begin position="96"/>
        <end position="107"/>
    </location>
</feature>
<sequence length="357" mass="40665">MKRESRGFSRVETTLFPTILVNEQLSQGEGPTSPVGTQHTPIVIKTSLQLQNISNTYGKTRTKTRSIGIRIPQSNVPSSVADEASTKEMHDELGKATTTTSSLEAEQGSESKMLFNITMESAKKFVPMESEGQIKDFKIGEGSSKKGKSLNRPAKEDLGQEQQKKQKVKEDLSQERLQQMMVIISEQGIHVEALQTKFCSLNPIEEKEISLWIELKRLFKPDEDDELWKFESFMLTWRLYDWCAVHHISIRDGQDIFMIVEKEYPLSKGALLMIKTKNVKCLEESSEYRRFNLRNLKIWREIISLGEDCWELIIYILSTAKTEVSTANTILVLVKVIQEMVKCVSTASVKLLLPVLT</sequence>